<dbReference type="AlphaFoldDB" id="A0A1J5S2X7"/>
<dbReference type="EMBL" id="MLJW01000072">
    <property type="protein sequence ID" value="OIR02753.1"/>
    <property type="molecule type" value="Genomic_DNA"/>
</dbReference>
<name>A0A1J5S2X7_9ZZZZ</name>
<protein>
    <submittedName>
        <fullName evidence="1">Uncharacterized protein</fullName>
    </submittedName>
</protein>
<sequence>MPGAQRSIFFGREPIESGRQGRPGEGVEVEFFLIHYVHIVLPFLILRNTVRA</sequence>
<proteinExistence type="predicted"/>
<evidence type="ECO:0000313" key="1">
    <source>
        <dbReference type="EMBL" id="OIR02753.1"/>
    </source>
</evidence>
<accession>A0A1J5S2X7</accession>
<organism evidence="1">
    <name type="scientific">mine drainage metagenome</name>
    <dbReference type="NCBI Taxonomy" id="410659"/>
    <lineage>
        <taxon>unclassified sequences</taxon>
        <taxon>metagenomes</taxon>
        <taxon>ecological metagenomes</taxon>
    </lineage>
</organism>
<comment type="caution">
    <text evidence="1">The sequence shown here is derived from an EMBL/GenBank/DDBJ whole genome shotgun (WGS) entry which is preliminary data.</text>
</comment>
<gene>
    <name evidence="1" type="ORF">GALL_152070</name>
</gene>
<reference evidence="1" key="1">
    <citation type="submission" date="2016-10" db="EMBL/GenBank/DDBJ databases">
        <title>Sequence of Gallionella enrichment culture.</title>
        <authorList>
            <person name="Poehlein A."/>
            <person name="Muehling M."/>
            <person name="Daniel R."/>
        </authorList>
    </citation>
    <scope>NUCLEOTIDE SEQUENCE</scope>
</reference>